<evidence type="ECO:0000256" key="6">
    <source>
        <dbReference type="ARBA" id="ARBA00022490"/>
    </source>
</evidence>
<evidence type="ECO:0000256" key="1">
    <source>
        <dbReference type="ARBA" id="ARBA00004496"/>
    </source>
</evidence>
<evidence type="ECO:0000256" key="10">
    <source>
        <dbReference type="ARBA" id="ARBA00032057"/>
    </source>
</evidence>
<comment type="caution">
    <text evidence="15">The sequence shown here is derived from an EMBL/GenBank/DDBJ whole genome shotgun (WGS) entry which is preliminary data.</text>
</comment>
<dbReference type="Proteomes" id="UP001595698">
    <property type="component" value="Unassembled WGS sequence"/>
</dbReference>
<dbReference type="InterPro" id="IPR012768">
    <property type="entry name" value="Trehalose_TreZ"/>
</dbReference>
<dbReference type="Gene3D" id="2.60.40.10">
    <property type="entry name" value="Immunoglobulins"/>
    <property type="match status" value="1"/>
</dbReference>
<evidence type="ECO:0000313" key="15">
    <source>
        <dbReference type="EMBL" id="MFC3983776.1"/>
    </source>
</evidence>
<dbReference type="SUPFAM" id="SSF51445">
    <property type="entry name" value="(Trans)glycosidases"/>
    <property type="match status" value="1"/>
</dbReference>
<evidence type="ECO:0000256" key="2">
    <source>
        <dbReference type="ARBA" id="ARBA00005199"/>
    </source>
</evidence>
<evidence type="ECO:0000256" key="7">
    <source>
        <dbReference type="ARBA" id="ARBA00022801"/>
    </source>
</evidence>
<dbReference type="InterPro" id="IPR022567">
    <property type="entry name" value="DUF3459"/>
</dbReference>
<dbReference type="SUPFAM" id="SSF81296">
    <property type="entry name" value="E set domains"/>
    <property type="match status" value="1"/>
</dbReference>
<dbReference type="InterPro" id="IPR006047">
    <property type="entry name" value="GH13_cat_dom"/>
</dbReference>
<dbReference type="GO" id="GO:0033942">
    <property type="term" value="F:4-alpha-D-(1-&gt;4)-alpha-D-glucanotrehalose trehalohydrolase activity"/>
    <property type="evidence" value="ECO:0007669"/>
    <property type="project" value="UniProtKB-EC"/>
</dbReference>
<dbReference type="InterPro" id="IPR017853">
    <property type="entry name" value="GH"/>
</dbReference>
<keyword evidence="9 13" id="KW-0326">Glycosidase</keyword>
<dbReference type="Gene3D" id="3.20.20.80">
    <property type="entry name" value="Glycosidases"/>
    <property type="match status" value="1"/>
</dbReference>
<dbReference type="CDD" id="cd11325">
    <property type="entry name" value="AmyAc_GTHase"/>
    <property type="match status" value="1"/>
</dbReference>
<evidence type="ECO:0000256" key="3">
    <source>
        <dbReference type="ARBA" id="ARBA00008061"/>
    </source>
</evidence>
<keyword evidence="6" id="KW-0963">Cytoplasm</keyword>
<keyword evidence="7 13" id="KW-0378">Hydrolase</keyword>
<evidence type="ECO:0000256" key="9">
    <source>
        <dbReference type="ARBA" id="ARBA00023295"/>
    </source>
</evidence>
<dbReference type="RefSeq" id="WP_386193117.1">
    <property type="nucleotide sequence ID" value="NZ_JBHSBC010000032.1"/>
</dbReference>
<keyword evidence="16" id="KW-1185">Reference proteome</keyword>
<organism evidence="15 16">
    <name type="scientific">Streptosporangium jomthongense</name>
    <dbReference type="NCBI Taxonomy" id="1193683"/>
    <lineage>
        <taxon>Bacteria</taxon>
        <taxon>Bacillati</taxon>
        <taxon>Actinomycetota</taxon>
        <taxon>Actinomycetes</taxon>
        <taxon>Streptosporangiales</taxon>
        <taxon>Streptosporangiaceae</taxon>
        <taxon>Streptosporangium</taxon>
    </lineage>
</organism>
<dbReference type="InterPro" id="IPR013783">
    <property type="entry name" value="Ig-like_fold"/>
</dbReference>
<feature type="domain" description="Glycosyl hydrolase family 13 catalytic" evidence="14">
    <location>
        <begin position="76"/>
        <end position="485"/>
    </location>
</feature>
<evidence type="ECO:0000256" key="11">
    <source>
        <dbReference type="ARBA" id="ARBA00033284"/>
    </source>
</evidence>
<dbReference type="PIRSF" id="PIRSF006337">
    <property type="entry name" value="Trehalose_TreZ"/>
    <property type="match status" value="1"/>
</dbReference>
<dbReference type="PANTHER" id="PTHR43651:SF11">
    <property type="entry name" value="MALTO-OLIGOSYLTREHALOSE TREHALOHYDROLASE"/>
    <property type="match status" value="1"/>
</dbReference>
<dbReference type="PANTHER" id="PTHR43651">
    <property type="entry name" value="1,4-ALPHA-GLUCAN-BRANCHING ENZYME"/>
    <property type="match status" value="1"/>
</dbReference>
<comment type="subcellular location">
    <subcellularLocation>
        <location evidence="1">Cytoplasm</location>
    </subcellularLocation>
</comment>
<evidence type="ECO:0000256" key="5">
    <source>
        <dbReference type="ARBA" id="ARBA00015938"/>
    </source>
</evidence>
<evidence type="ECO:0000256" key="4">
    <source>
        <dbReference type="ARBA" id="ARBA00012268"/>
    </source>
</evidence>
<evidence type="ECO:0000313" key="16">
    <source>
        <dbReference type="Proteomes" id="UP001595698"/>
    </source>
</evidence>
<dbReference type="InterPro" id="IPR044901">
    <property type="entry name" value="Trehalose_TreZ_E-set_sf"/>
</dbReference>
<protein>
    <recommendedName>
        <fullName evidence="5 13">Malto-oligosyltrehalose trehalohydrolase</fullName>
        <shortName evidence="13">MTHase</shortName>
        <ecNumber evidence="4 13">3.2.1.141</ecNumber>
    </recommendedName>
    <alternativeName>
        <fullName evidence="11 13">4-alpha-D-((1-&gt;4)-alpha-D-glucano)trehalose trehalohydrolase</fullName>
    </alternativeName>
    <alternativeName>
        <fullName evidence="10 13">Maltooligosyl trehalose trehalohydrolase</fullName>
    </alternativeName>
</protein>
<comment type="pathway">
    <text evidence="2 13">Glycan biosynthesis; trehalose biosynthesis.</text>
</comment>
<gene>
    <name evidence="15" type="primary">treZ</name>
    <name evidence="15" type="ORF">ACFOYY_26845</name>
</gene>
<dbReference type="CDD" id="cd02853">
    <property type="entry name" value="E_set_MTHase_like_N"/>
    <property type="match status" value="1"/>
</dbReference>
<dbReference type="EC" id="3.2.1.141" evidence="4 13"/>
<dbReference type="Pfam" id="PF00128">
    <property type="entry name" value="Alpha-amylase"/>
    <property type="match status" value="1"/>
</dbReference>
<dbReference type="Gene3D" id="1.10.10.760">
    <property type="entry name" value="E-set domains of sugar-utilizing enzymes"/>
    <property type="match status" value="1"/>
</dbReference>
<accession>A0ABV8F5G5</accession>
<comment type="catalytic activity">
    <reaction evidence="12 13">
        <text>hydrolysis of (1-&gt;4)-alpha-D-glucosidic linkage in 4-alpha-D-[(1-&gt;4)-alpha-D-glucanosyl]n trehalose to yield trehalose and (1-&gt;4)-alpha-D-glucan.</text>
        <dbReference type="EC" id="3.2.1.141"/>
    </reaction>
</comment>
<evidence type="ECO:0000256" key="8">
    <source>
        <dbReference type="ARBA" id="ARBA00023277"/>
    </source>
</evidence>
<sequence>MFEVWAPQASSVDVEIDGVRHPMALGAGGWWSARVPGAGHGTDYRFSLDGGPGLPDPRSRRQPEGIFGPSRVYEHDRFAWNDDLWRGRALPGSVIYELHVGAFTPEGTFDAAIDRLPHLAELGVDFVEVMPVPPVPGTRNWGYDGVDLWAVTENYGGPDGFKRFVDACHRRGLGVILDVVHNHLGPSGNFLAPFGPYFNPSAASFWGQAVNLDGPGSDEVRRYFVGNALQWLRDYHVDGLRLDAVHALHDSRAVHLLEEMAVEVEALSTAVGRPLTLIAESDLNDPRLMTPREAGGYGLAAAWNDDVHHALHVAVTGERHGYYADFAGAEAGAGAGAAGAVVGAEARAVAGVTAGDTSGSTGGDATGVTAGDATGGVTATLAKVLTSGYYHDGTYSSFRGRSHGRPAGHVPAHRFVCSAQNHDQIGNRATGDRMPPEALRLAAGLLLTSPFTPMLFMGEEWGARTPFLFFTDHVEPQLREGEGERRRREFVGHGYDDWADKAPDPGEELTFLRSKLDWSELDDDAHRAHLDWYRALIALRRAHPELTDPRLDRTAVSHGDDWLLVRRGALRIAANLGPVPLTLPTGPGHILLALDPTTTLTGPDLFLPARSLAVLQSSGAE</sequence>
<dbReference type="EMBL" id="JBHSBC010000032">
    <property type="protein sequence ID" value="MFC3983776.1"/>
    <property type="molecule type" value="Genomic_DNA"/>
</dbReference>
<keyword evidence="8" id="KW-0119">Carbohydrate metabolism</keyword>
<comment type="similarity">
    <text evidence="3 13">Belongs to the glycosyl hydrolase 13 family.</text>
</comment>
<evidence type="ECO:0000256" key="13">
    <source>
        <dbReference type="PIRNR" id="PIRNR006337"/>
    </source>
</evidence>
<dbReference type="Pfam" id="PF11941">
    <property type="entry name" value="DUF3459"/>
    <property type="match status" value="1"/>
</dbReference>
<dbReference type="SMART" id="SM00642">
    <property type="entry name" value="Aamy"/>
    <property type="match status" value="1"/>
</dbReference>
<dbReference type="InterPro" id="IPR014756">
    <property type="entry name" value="Ig_E-set"/>
</dbReference>
<evidence type="ECO:0000256" key="12">
    <source>
        <dbReference type="ARBA" id="ARBA00034013"/>
    </source>
</evidence>
<proteinExistence type="inferred from homology"/>
<reference evidence="16" key="1">
    <citation type="journal article" date="2019" name="Int. J. Syst. Evol. Microbiol.">
        <title>The Global Catalogue of Microorganisms (GCM) 10K type strain sequencing project: providing services to taxonomists for standard genome sequencing and annotation.</title>
        <authorList>
            <consortium name="The Broad Institute Genomics Platform"/>
            <consortium name="The Broad Institute Genome Sequencing Center for Infectious Disease"/>
            <person name="Wu L."/>
            <person name="Ma J."/>
        </authorList>
    </citation>
    <scope>NUCLEOTIDE SEQUENCE [LARGE SCALE GENOMIC DNA]</scope>
    <source>
        <strain evidence="16">TBRC 7912</strain>
    </source>
</reference>
<evidence type="ECO:0000259" key="14">
    <source>
        <dbReference type="SMART" id="SM00642"/>
    </source>
</evidence>
<name>A0ABV8F5G5_9ACTN</name>